<dbReference type="Proteomes" id="UP001595617">
    <property type="component" value="Unassembled WGS sequence"/>
</dbReference>
<keyword evidence="2" id="KW-0482">Metalloprotease</keyword>
<dbReference type="RefSeq" id="WP_380698005.1">
    <property type="nucleotide sequence ID" value="NZ_JBHRYR010000004.1"/>
</dbReference>
<feature type="compositionally biased region" description="Basic and acidic residues" evidence="1">
    <location>
        <begin position="49"/>
        <end position="59"/>
    </location>
</feature>
<dbReference type="Pfam" id="PF12118">
    <property type="entry name" value="SprA-related"/>
    <property type="match status" value="1"/>
</dbReference>
<reference evidence="3" key="1">
    <citation type="journal article" date="2019" name="Int. J. Syst. Evol. Microbiol.">
        <title>The Global Catalogue of Microorganisms (GCM) 10K type strain sequencing project: providing services to taxonomists for standard genome sequencing and annotation.</title>
        <authorList>
            <consortium name="The Broad Institute Genomics Platform"/>
            <consortium name="The Broad Institute Genome Sequencing Center for Infectious Disease"/>
            <person name="Wu L."/>
            <person name="Ma J."/>
        </authorList>
    </citation>
    <scope>NUCLEOTIDE SEQUENCE [LARGE SCALE GENOMIC DNA]</scope>
    <source>
        <strain evidence="3">IBRC 10765</strain>
    </source>
</reference>
<feature type="region of interest" description="Disordered" evidence="1">
    <location>
        <begin position="217"/>
        <end position="264"/>
    </location>
</feature>
<feature type="region of interest" description="Disordered" evidence="1">
    <location>
        <begin position="36"/>
        <end position="91"/>
    </location>
</feature>
<keyword evidence="2" id="KW-0645">Protease</keyword>
<name>A0ABV8A354_9GAMM</name>
<dbReference type="EMBL" id="JBHRYR010000004">
    <property type="protein sequence ID" value="MFC3854086.1"/>
    <property type="molecule type" value="Genomic_DNA"/>
</dbReference>
<keyword evidence="2" id="KW-0378">Hydrolase</keyword>
<keyword evidence="3" id="KW-1185">Reference proteome</keyword>
<evidence type="ECO:0000313" key="2">
    <source>
        <dbReference type="EMBL" id="MFC3854086.1"/>
    </source>
</evidence>
<comment type="caution">
    <text evidence="2">The sequence shown here is derived from an EMBL/GenBank/DDBJ whole genome shotgun (WGS) entry which is preliminary data.</text>
</comment>
<sequence length="303" mass="33770">MSTVTGMFPNAITPAYSLERGQLAVRAPAVESELFKPVNEPDATSATLNRRELNPDERLMGGASLYSPNKFDKTQKASAEATEEPLQSEQELRAAKRRGELNAEQQAKLSEIEQLAQRDREVRRHEQAHQAVGGQYTGAVSYVFTQGPDGRKYAIAGEVSVDLSRAGDPEDTIQKMEQIKRAALAPAEPSSQDRQIAAEAAQIIVDARAEALKIRLEEKEESSEKRRSLREDFQLTTEQRRERREAEKAEEEATKGIDEDSKPVNTDVLAQLSRTQQVIAELLRNQSIQATRDELGKFINAQI</sequence>
<gene>
    <name evidence="2" type="ORF">ACFOOG_14680</name>
</gene>
<proteinExistence type="predicted"/>
<accession>A0ABV8A354</accession>
<dbReference type="InterPro" id="IPR021973">
    <property type="entry name" value="SprA-related"/>
</dbReference>
<protein>
    <submittedName>
        <fullName evidence="2">Metalloprotease CJM1_0395 family protein</fullName>
    </submittedName>
</protein>
<feature type="region of interest" description="Disordered" evidence="1">
    <location>
        <begin position="118"/>
        <end position="138"/>
    </location>
</feature>
<dbReference type="GO" id="GO:0008237">
    <property type="term" value="F:metallopeptidase activity"/>
    <property type="evidence" value="ECO:0007669"/>
    <property type="project" value="UniProtKB-KW"/>
</dbReference>
<feature type="compositionally biased region" description="Basic and acidic residues" evidence="1">
    <location>
        <begin position="217"/>
        <end position="262"/>
    </location>
</feature>
<evidence type="ECO:0000313" key="3">
    <source>
        <dbReference type="Proteomes" id="UP001595617"/>
    </source>
</evidence>
<evidence type="ECO:0000256" key="1">
    <source>
        <dbReference type="SAM" id="MobiDB-lite"/>
    </source>
</evidence>
<feature type="compositionally biased region" description="Basic and acidic residues" evidence="1">
    <location>
        <begin position="118"/>
        <end position="128"/>
    </location>
</feature>
<organism evidence="2 3">
    <name type="scientific">Saccharospirillum mangrovi</name>
    <dbReference type="NCBI Taxonomy" id="2161747"/>
    <lineage>
        <taxon>Bacteria</taxon>
        <taxon>Pseudomonadati</taxon>
        <taxon>Pseudomonadota</taxon>
        <taxon>Gammaproteobacteria</taxon>
        <taxon>Oceanospirillales</taxon>
        <taxon>Saccharospirillaceae</taxon>
        <taxon>Saccharospirillum</taxon>
    </lineage>
</organism>